<dbReference type="NCBIfam" id="TIGR01543">
    <property type="entry name" value="proheadase_HK97"/>
    <property type="match status" value="1"/>
</dbReference>
<evidence type="ECO:0000256" key="3">
    <source>
        <dbReference type="ARBA" id="ARBA00022801"/>
    </source>
</evidence>
<dbReference type="RefSeq" id="WP_038672213.1">
    <property type="nucleotide sequence ID" value="NZ_HF545616.1"/>
</dbReference>
<proteinExistence type="predicted"/>
<accession>A0ABP1WIU3</accession>
<organism evidence="5 6">
    <name type="scientific">Ruminococcus bicirculans</name>
    <name type="common">ex Wegman et al. 2014</name>
    <dbReference type="NCBI Taxonomy" id="1160721"/>
    <lineage>
        <taxon>Bacteria</taxon>
        <taxon>Bacillati</taxon>
        <taxon>Bacillota</taxon>
        <taxon>Clostridia</taxon>
        <taxon>Eubacteriales</taxon>
        <taxon>Oscillospiraceae</taxon>
        <taxon>Ruminococcus</taxon>
    </lineage>
</organism>
<keyword evidence="6" id="KW-1185">Reference proteome</keyword>
<sequence length="200" mass="22793">MPFKPGEREYRVFSSVAAIPSSDENTPAYQVKGRAVVFDSPTCLAEFEGVKYFEIIDRNAFIGCDTSDVIMNYNHGGKVVARLRNHTLKLDFNSEGVDVTANLSGTDEGRKLWEEIRGGYIDKMSFAFTVADDGEEYDAETHTRRVTKIRKLYDVSAVDMPAYEQTSISARKSFEAERQKDFEKLEQERRRKLAIAMTYI</sequence>
<dbReference type="InterPro" id="IPR054613">
    <property type="entry name" value="Peptidase_S78_dom"/>
</dbReference>
<dbReference type="GO" id="GO:0006508">
    <property type="term" value="P:proteolysis"/>
    <property type="evidence" value="ECO:0007669"/>
    <property type="project" value="UniProtKB-KW"/>
</dbReference>
<name>A0ABP1WIU3_9FIRM</name>
<keyword evidence="1" id="KW-1188">Viral release from host cell</keyword>
<protein>
    <submittedName>
        <fullName evidence="5">Phage prohead protease, HK97 family</fullName>
    </submittedName>
</protein>
<evidence type="ECO:0000313" key="5">
    <source>
        <dbReference type="EMBL" id="CCO05285.1"/>
    </source>
</evidence>
<reference evidence="5 6" key="1">
    <citation type="journal article" date="2014" name="Int. J. Syst. Evol. Microbiol.">
        <title>Complete genome of a new Firmicutes species belonging to the dominant human colonic microbiota ('Ruminococcus bicirculans') reveals two chromosomes and a selective capacity to utilize plant glucans.</title>
        <authorList>
            <consortium name="NISC Comparative Sequencing Program"/>
            <person name="Wegmann U."/>
            <person name="Louis P."/>
            <person name="Goesmann A."/>
            <person name="Henrissat B."/>
            <person name="Duncan S.H."/>
            <person name="Flint H.J."/>
        </authorList>
    </citation>
    <scope>NUCLEOTIDE SEQUENCE [LARGE SCALE GENOMIC DNA]</scope>
    <source>
        <strain evidence="5 6">80/3</strain>
    </source>
</reference>
<keyword evidence="3" id="KW-0378">Hydrolase</keyword>
<feature type="domain" description="Prohead serine protease" evidence="4">
    <location>
        <begin position="23"/>
        <end position="175"/>
    </location>
</feature>
<gene>
    <name evidence="5" type="ORF">RBI_I01583</name>
</gene>
<dbReference type="InterPro" id="IPR006433">
    <property type="entry name" value="Prohead_protease"/>
</dbReference>
<dbReference type="EMBL" id="HF545616">
    <property type="protein sequence ID" value="CCO05285.1"/>
    <property type="molecule type" value="Genomic_DNA"/>
</dbReference>
<evidence type="ECO:0000256" key="2">
    <source>
        <dbReference type="ARBA" id="ARBA00022670"/>
    </source>
</evidence>
<dbReference type="GO" id="GO:0008233">
    <property type="term" value="F:peptidase activity"/>
    <property type="evidence" value="ECO:0007669"/>
    <property type="project" value="UniProtKB-KW"/>
</dbReference>
<evidence type="ECO:0000313" key="6">
    <source>
        <dbReference type="Proteomes" id="UP000027600"/>
    </source>
</evidence>
<dbReference type="Proteomes" id="UP000027600">
    <property type="component" value="Chromosome I"/>
</dbReference>
<evidence type="ECO:0000259" key="4">
    <source>
        <dbReference type="Pfam" id="PF04586"/>
    </source>
</evidence>
<evidence type="ECO:0000256" key="1">
    <source>
        <dbReference type="ARBA" id="ARBA00022612"/>
    </source>
</evidence>
<keyword evidence="2 5" id="KW-0645">Protease</keyword>
<dbReference type="Pfam" id="PF04586">
    <property type="entry name" value="Peptidase_S78"/>
    <property type="match status" value="1"/>
</dbReference>